<dbReference type="Proteomes" id="UP000054560">
    <property type="component" value="Unassembled WGS sequence"/>
</dbReference>
<name>A0A0L0F977_9EUKA</name>
<protein>
    <submittedName>
        <fullName evidence="1">Uncharacterized protein</fullName>
    </submittedName>
</protein>
<evidence type="ECO:0000313" key="2">
    <source>
        <dbReference type="Proteomes" id="UP000054560"/>
    </source>
</evidence>
<sequence>MWHIQFRGRAYIAHKWSSIVKGRHTRALQTLQRAQGVTRPSLCRPQKWTKVCPEFRRPQLTGRKLHVSTHLQSQAAAVVRLADYTPYPYELQTVNLDFTLRGDHAEVQSTLKVTPLQ</sequence>
<dbReference type="GeneID" id="25914665"/>
<evidence type="ECO:0000313" key="1">
    <source>
        <dbReference type="EMBL" id="KNC73279.1"/>
    </source>
</evidence>
<dbReference type="EMBL" id="KQ245831">
    <property type="protein sequence ID" value="KNC73279.1"/>
    <property type="molecule type" value="Genomic_DNA"/>
</dbReference>
<proteinExistence type="predicted"/>
<reference evidence="1 2" key="1">
    <citation type="submission" date="2011-02" db="EMBL/GenBank/DDBJ databases">
        <title>The Genome Sequence of Sphaeroforma arctica JP610.</title>
        <authorList>
            <consortium name="The Broad Institute Genome Sequencing Platform"/>
            <person name="Russ C."/>
            <person name="Cuomo C."/>
            <person name="Young S.K."/>
            <person name="Zeng Q."/>
            <person name="Gargeya S."/>
            <person name="Alvarado L."/>
            <person name="Berlin A."/>
            <person name="Chapman S.B."/>
            <person name="Chen Z."/>
            <person name="Freedman E."/>
            <person name="Gellesch M."/>
            <person name="Goldberg J."/>
            <person name="Griggs A."/>
            <person name="Gujja S."/>
            <person name="Heilman E."/>
            <person name="Heiman D."/>
            <person name="Howarth C."/>
            <person name="Mehta T."/>
            <person name="Neiman D."/>
            <person name="Pearson M."/>
            <person name="Roberts A."/>
            <person name="Saif S."/>
            <person name="Shea T."/>
            <person name="Shenoy N."/>
            <person name="Sisk P."/>
            <person name="Stolte C."/>
            <person name="Sykes S."/>
            <person name="White J."/>
            <person name="Yandava C."/>
            <person name="Burger G."/>
            <person name="Gray M.W."/>
            <person name="Holland P.W.H."/>
            <person name="King N."/>
            <person name="Lang F.B.F."/>
            <person name="Roger A.J."/>
            <person name="Ruiz-Trillo I."/>
            <person name="Haas B."/>
            <person name="Nusbaum C."/>
            <person name="Birren B."/>
        </authorList>
    </citation>
    <scope>NUCLEOTIDE SEQUENCE [LARGE SCALE GENOMIC DNA]</scope>
    <source>
        <strain evidence="1 2">JP610</strain>
    </source>
</reference>
<organism evidence="1 2">
    <name type="scientific">Sphaeroforma arctica JP610</name>
    <dbReference type="NCBI Taxonomy" id="667725"/>
    <lineage>
        <taxon>Eukaryota</taxon>
        <taxon>Ichthyosporea</taxon>
        <taxon>Ichthyophonida</taxon>
        <taxon>Sphaeroforma</taxon>
    </lineage>
</organism>
<accession>A0A0L0F977</accession>
<feature type="non-terminal residue" evidence="1">
    <location>
        <position position="117"/>
    </location>
</feature>
<dbReference type="AlphaFoldDB" id="A0A0L0F977"/>
<keyword evidence="2" id="KW-1185">Reference proteome</keyword>
<dbReference type="RefSeq" id="XP_014147181.1">
    <property type="nucleotide sequence ID" value="XM_014291706.1"/>
</dbReference>
<gene>
    <name evidence="1" type="ORF">SARC_14161</name>
</gene>